<feature type="domain" description="Acyltransferase 3" evidence="2">
    <location>
        <begin position="2"/>
        <end position="327"/>
    </location>
</feature>
<feature type="transmembrane region" description="Helical" evidence="1">
    <location>
        <begin position="60"/>
        <end position="80"/>
    </location>
</feature>
<sequence>MVAVLAVVAYHLTGWPQGGFVGIDVFFVISGFLVTDSLLRHTEQNGAVAFRDFYWNRVRRIVPVATVVLLATWVASIYVLPPPGAREVGIDALFAFFFVANWHFAADGAGYLSAAQSVSPVQQFWVLSIEEQFYLVWPALIFVATLIVIRKAWSRTRWMLLAGGIMGVVVAASLAWALYLTATSPSWAFYGTFARVWELGVGALLATAVAGLATVPDLLRPLLSWAGLAVIVASMFLIGDDTAGFPAPWALLPVAGAAMVVAAGVGTEPELQWPLRNPASTYLGNISFALYLVHWPVIIFLTTMMATSVYFYVCVLALSFGLAIACYHFVEIPMRYAGPEAIRDARDAMRHGLFKPELSTKVAAVAALGLVAVALISYAMRPDAYEPAAHQLPAALVQAR</sequence>
<dbReference type="PANTHER" id="PTHR23028:SF53">
    <property type="entry name" value="ACYL_TRANSF_3 DOMAIN-CONTAINING PROTEIN"/>
    <property type="match status" value="1"/>
</dbReference>
<dbReference type="InterPro" id="IPR050879">
    <property type="entry name" value="Acyltransferase_3"/>
</dbReference>
<dbReference type="PANTHER" id="PTHR23028">
    <property type="entry name" value="ACETYLTRANSFERASE"/>
    <property type="match status" value="1"/>
</dbReference>
<dbReference type="AlphaFoldDB" id="A0A5S9R0K1"/>
<keyword evidence="4" id="KW-1185">Reference proteome</keyword>
<protein>
    <submittedName>
        <fullName evidence="3">O-acetyltransferase OatA</fullName>
        <ecNumber evidence="3">2.3.1.-</ecNumber>
    </submittedName>
</protein>
<feature type="transmembrane region" description="Helical" evidence="1">
    <location>
        <begin position="192"/>
        <end position="212"/>
    </location>
</feature>
<reference evidence="3 4" key="1">
    <citation type="submission" date="2019-11" db="EMBL/GenBank/DDBJ databases">
        <authorList>
            <person name="Holert J."/>
        </authorList>
    </citation>
    <scope>NUCLEOTIDE SEQUENCE [LARGE SCALE GENOMIC DNA]</scope>
    <source>
        <strain evidence="3">BC8_1</strain>
    </source>
</reference>
<evidence type="ECO:0000313" key="3">
    <source>
        <dbReference type="EMBL" id="CAA0126108.1"/>
    </source>
</evidence>
<feature type="transmembrane region" description="Helical" evidence="1">
    <location>
        <begin position="279"/>
        <end position="302"/>
    </location>
</feature>
<keyword evidence="1" id="KW-1133">Transmembrane helix</keyword>
<dbReference type="EC" id="2.3.1.-" evidence="3"/>
<keyword evidence="1" id="KW-0472">Membrane</keyword>
<organism evidence="3 4">
    <name type="scientific">Mycolicibacterium vanbaalenii</name>
    <name type="common">Mycobacterium vanbaalenii</name>
    <dbReference type="NCBI Taxonomy" id="110539"/>
    <lineage>
        <taxon>Bacteria</taxon>
        <taxon>Bacillati</taxon>
        <taxon>Actinomycetota</taxon>
        <taxon>Actinomycetes</taxon>
        <taxon>Mycobacteriales</taxon>
        <taxon>Mycobacteriaceae</taxon>
        <taxon>Mycolicibacterium</taxon>
    </lineage>
</organism>
<keyword evidence="3" id="KW-0012">Acyltransferase</keyword>
<keyword evidence="3" id="KW-0808">Transferase</keyword>
<gene>
    <name evidence="3" type="primary">oatA_6</name>
    <name evidence="3" type="ORF">AELLOGFF_04770</name>
</gene>
<evidence type="ECO:0000256" key="1">
    <source>
        <dbReference type="SAM" id="Phobius"/>
    </source>
</evidence>
<evidence type="ECO:0000259" key="2">
    <source>
        <dbReference type="Pfam" id="PF01757"/>
    </source>
</evidence>
<dbReference type="Proteomes" id="UP000430146">
    <property type="component" value="Unassembled WGS sequence"/>
</dbReference>
<proteinExistence type="predicted"/>
<dbReference type="EMBL" id="CACSIP010000024">
    <property type="protein sequence ID" value="CAA0126108.1"/>
    <property type="molecule type" value="Genomic_DNA"/>
</dbReference>
<keyword evidence="1" id="KW-0812">Transmembrane</keyword>
<feature type="transmembrane region" description="Helical" evidence="1">
    <location>
        <begin position="309"/>
        <end position="330"/>
    </location>
</feature>
<name>A0A5S9R0K1_MYCVN</name>
<feature type="transmembrane region" description="Helical" evidence="1">
    <location>
        <begin position="92"/>
        <end position="112"/>
    </location>
</feature>
<dbReference type="GO" id="GO:0009103">
    <property type="term" value="P:lipopolysaccharide biosynthetic process"/>
    <property type="evidence" value="ECO:0007669"/>
    <property type="project" value="TreeGrafter"/>
</dbReference>
<dbReference type="GO" id="GO:0016020">
    <property type="term" value="C:membrane"/>
    <property type="evidence" value="ECO:0007669"/>
    <property type="project" value="TreeGrafter"/>
</dbReference>
<feature type="transmembrane region" description="Helical" evidence="1">
    <location>
        <begin position="250"/>
        <end position="267"/>
    </location>
</feature>
<dbReference type="Pfam" id="PF01757">
    <property type="entry name" value="Acyl_transf_3"/>
    <property type="match status" value="1"/>
</dbReference>
<dbReference type="GO" id="GO:0016747">
    <property type="term" value="F:acyltransferase activity, transferring groups other than amino-acyl groups"/>
    <property type="evidence" value="ECO:0007669"/>
    <property type="project" value="InterPro"/>
</dbReference>
<feature type="transmembrane region" description="Helical" evidence="1">
    <location>
        <begin position="159"/>
        <end position="180"/>
    </location>
</feature>
<feature type="transmembrane region" description="Helical" evidence="1">
    <location>
        <begin position="218"/>
        <end position="238"/>
    </location>
</feature>
<evidence type="ECO:0000313" key="4">
    <source>
        <dbReference type="Proteomes" id="UP000430146"/>
    </source>
</evidence>
<dbReference type="InterPro" id="IPR002656">
    <property type="entry name" value="Acyl_transf_3_dom"/>
</dbReference>
<feature type="transmembrane region" description="Helical" evidence="1">
    <location>
        <begin position="362"/>
        <end position="380"/>
    </location>
</feature>
<accession>A0A5S9R0K1</accession>
<feature type="transmembrane region" description="Helical" evidence="1">
    <location>
        <begin position="133"/>
        <end position="153"/>
    </location>
</feature>
<feature type="transmembrane region" description="Helical" evidence="1">
    <location>
        <begin position="20"/>
        <end position="39"/>
    </location>
</feature>